<accession>A0A7J6RZS0</accession>
<feature type="non-terminal residue" evidence="1">
    <location>
        <position position="1"/>
    </location>
</feature>
<name>A0A7J6RZS0_PEROL</name>
<dbReference type="Proteomes" id="UP000574390">
    <property type="component" value="Unassembled WGS sequence"/>
</dbReference>
<proteinExistence type="predicted"/>
<protein>
    <submittedName>
        <fullName evidence="1">Uncharacterized protein</fullName>
    </submittedName>
</protein>
<feature type="non-terminal residue" evidence="1">
    <location>
        <position position="60"/>
    </location>
</feature>
<reference evidence="1 2" key="1">
    <citation type="submission" date="2020-04" db="EMBL/GenBank/DDBJ databases">
        <title>Perkinsus olseni comparative genomics.</title>
        <authorList>
            <person name="Bogema D.R."/>
        </authorList>
    </citation>
    <scope>NUCLEOTIDE SEQUENCE [LARGE SCALE GENOMIC DNA]</scope>
    <source>
        <strain evidence="1">ATCC PRA-205</strain>
    </source>
</reference>
<gene>
    <name evidence="1" type="ORF">FOZ62_031177</name>
</gene>
<dbReference type="EMBL" id="JABANM010018388">
    <property type="protein sequence ID" value="KAF4726198.1"/>
    <property type="molecule type" value="Genomic_DNA"/>
</dbReference>
<organism evidence="1 2">
    <name type="scientific">Perkinsus olseni</name>
    <name type="common">Perkinsus atlanticus</name>
    <dbReference type="NCBI Taxonomy" id="32597"/>
    <lineage>
        <taxon>Eukaryota</taxon>
        <taxon>Sar</taxon>
        <taxon>Alveolata</taxon>
        <taxon>Perkinsozoa</taxon>
        <taxon>Perkinsea</taxon>
        <taxon>Perkinsida</taxon>
        <taxon>Perkinsidae</taxon>
        <taxon>Perkinsus</taxon>
    </lineage>
</organism>
<dbReference type="AlphaFoldDB" id="A0A7J6RZS0"/>
<comment type="caution">
    <text evidence="1">The sequence shown here is derived from an EMBL/GenBank/DDBJ whole genome shotgun (WGS) entry which is preliminary data.</text>
</comment>
<sequence length="60" mass="6635">SATEWLFSPRMVRWRGNSRPTSMLARLVSICPFLCHCRCSLSRVGTDPHGPASTSMGRLG</sequence>
<evidence type="ECO:0000313" key="1">
    <source>
        <dbReference type="EMBL" id="KAF4726198.1"/>
    </source>
</evidence>
<evidence type="ECO:0000313" key="2">
    <source>
        <dbReference type="Proteomes" id="UP000574390"/>
    </source>
</evidence>